<name>A1CKJ8_ASPCL</name>
<dbReference type="Proteomes" id="UP000006701">
    <property type="component" value="Unassembled WGS sequence"/>
</dbReference>
<sequence length="284" mass="31610">MFATIPPVQPSSFQGPCSYFSPTHSSPLSPRSSTLAASRPMDSFASIHRASDTNRAGSETHQTFNFSLFTDNGSTITNTNINNATTSPNTLSSRSRSSPSYAQRYATISNPLSNATRSYSTSTSPSARTARRNMFLNRIKQDRDAGRFENRGEQMMMMECVAEQKQWEELMRRRADGLVWGYALDEEVGDGEMERLDEVDVHALDEYVSEEQAMETALLENMPMQMYQSQEQGREQGQAGRAPAGNMAGFHDTGASFSDEEEYDDIFMDLADQGPQGQDMDMST</sequence>
<evidence type="ECO:0000256" key="1">
    <source>
        <dbReference type="SAM" id="MobiDB-lite"/>
    </source>
</evidence>
<feature type="compositionally biased region" description="Low complexity" evidence="1">
    <location>
        <begin position="81"/>
        <end position="100"/>
    </location>
</feature>
<feature type="compositionally biased region" description="Low complexity" evidence="1">
    <location>
        <begin position="235"/>
        <end position="245"/>
    </location>
</feature>
<dbReference type="HOGENOM" id="CLU_1046188_0_0_1"/>
<keyword evidence="3" id="KW-1185">Reference proteome</keyword>
<evidence type="ECO:0000313" key="3">
    <source>
        <dbReference type="Proteomes" id="UP000006701"/>
    </source>
</evidence>
<gene>
    <name evidence="2" type="ORF">ACLA_038870</name>
</gene>
<feature type="region of interest" description="Disordered" evidence="1">
    <location>
        <begin position="81"/>
        <end position="129"/>
    </location>
</feature>
<feature type="compositionally biased region" description="Low complexity" evidence="1">
    <location>
        <begin position="115"/>
        <end position="128"/>
    </location>
</feature>
<feature type="compositionally biased region" description="Acidic residues" evidence="1">
    <location>
        <begin position="258"/>
        <end position="267"/>
    </location>
</feature>
<dbReference type="EMBL" id="DS027056">
    <property type="protein sequence ID" value="EAW09672.1"/>
    <property type="molecule type" value="Genomic_DNA"/>
</dbReference>
<dbReference type="AlphaFoldDB" id="A1CKJ8"/>
<evidence type="ECO:0000313" key="2">
    <source>
        <dbReference type="EMBL" id="EAW09672.1"/>
    </source>
</evidence>
<dbReference type="OMA" id="RSKTRKM"/>
<organism evidence="2 3">
    <name type="scientific">Aspergillus clavatus (strain ATCC 1007 / CBS 513.65 / DSM 816 / NCTC 3887 / NRRL 1 / QM 1276 / 107)</name>
    <dbReference type="NCBI Taxonomy" id="344612"/>
    <lineage>
        <taxon>Eukaryota</taxon>
        <taxon>Fungi</taxon>
        <taxon>Dikarya</taxon>
        <taxon>Ascomycota</taxon>
        <taxon>Pezizomycotina</taxon>
        <taxon>Eurotiomycetes</taxon>
        <taxon>Eurotiomycetidae</taxon>
        <taxon>Eurotiales</taxon>
        <taxon>Aspergillaceae</taxon>
        <taxon>Aspergillus</taxon>
        <taxon>Aspergillus subgen. Fumigati</taxon>
    </lineage>
</organism>
<protein>
    <submittedName>
        <fullName evidence="2">Uncharacterized protein</fullName>
    </submittedName>
</protein>
<dbReference type="KEGG" id="act:ACLA_038870"/>
<feature type="region of interest" description="Disordered" evidence="1">
    <location>
        <begin position="229"/>
        <end position="284"/>
    </location>
</feature>
<dbReference type="OrthoDB" id="5279705at2759"/>
<dbReference type="STRING" id="344612.A1CKJ8"/>
<dbReference type="VEuPathDB" id="FungiDB:ACLA_038870"/>
<accession>A1CKJ8</accession>
<dbReference type="eggNOG" id="ENOG502SCE7">
    <property type="taxonomic scope" value="Eukaryota"/>
</dbReference>
<proteinExistence type="predicted"/>
<reference evidence="2 3" key="1">
    <citation type="journal article" date="2008" name="PLoS Genet.">
        <title>Genomic islands in the pathogenic filamentous fungus Aspergillus fumigatus.</title>
        <authorList>
            <person name="Fedorova N.D."/>
            <person name="Khaldi N."/>
            <person name="Joardar V.S."/>
            <person name="Maiti R."/>
            <person name="Amedeo P."/>
            <person name="Anderson M.J."/>
            <person name="Crabtree J."/>
            <person name="Silva J.C."/>
            <person name="Badger J.H."/>
            <person name="Albarraq A."/>
            <person name="Angiuoli S."/>
            <person name="Bussey H."/>
            <person name="Bowyer P."/>
            <person name="Cotty P.J."/>
            <person name="Dyer P.S."/>
            <person name="Egan A."/>
            <person name="Galens K."/>
            <person name="Fraser-Liggett C.M."/>
            <person name="Haas B.J."/>
            <person name="Inman J.M."/>
            <person name="Kent R."/>
            <person name="Lemieux S."/>
            <person name="Malavazi I."/>
            <person name="Orvis J."/>
            <person name="Roemer T."/>
            <person name="Ronning C.M."/>
            <person name="Sundaram J.P."/>
            <person name="Sutton G."/>
            <person name="Turner G."/>
            <person name="Venter J.C."/>
            <person name="White O.R."/>
            <person name="Whitty B.R."/>
            <person name="Youngman P."/>
            <person name="Wolfe K.H."/>
            <person name="Goldman G.H."/>
            <person name="Wortman J.R."/>
            <person name="Jiang B."/>
            <person name="Denning D.W."/>
            <person name="Nierman W.C."/>
        </authorList>
    </citation>
    <scope>NUCLEOTIDE SEQUENCE [LARGE SCALE GENOMIC DNA]</scope>
    <source>
        <strain evidence="3">ATCC 1007 / CBS 513.65 / DSM 816 / NCTC 3887 / NRRL 1</strain>
    </source>
</reference>
<dbReference type="GeneID" id="4703107"/>
<dbReference type="RefSeq" id="XP_001271098.1">
    <property type="nucleotide sequence ID" value="XM_001271097.1"/>
</dbReference>